<dbReference type="PROSITE" id="PS50968">
    <property type="entry name" value="BIOTINYL_LIPOYL"/>
    <property type="match status" value="1"/>
</dbReference>
<dbReference type="SUPFAM" id="SSF51230">
    <property type="entry name" value="Single hybrid motif"/>
    <property type="match status" value="1"/>
</dbReference>
<keyword evidence="1" id="KW-0092">Biotin</keyword>
<dbReference type="PANTHER" id="PTHR45266">
    <property type="entry name" value="OXALOACETATE DECARBOXYLASE ALPHA CHAIN"/>
    <property type="match status" value="1"/>
</dbReference>
<dbReference type="NCBIfam" id="NF004547">
    <property type="entry name" value="PRK05889.1"/>
    <property type="match status" value="1"/>
</dbReference>
<dbReference type="PANTHER" id="PTHR45266:SF3">
    <property type="entry name" value="OXALOACETATE DECARBOXYLASE ALPHA CHAIN"/>
    <property type="match status" value="1"/>
</dbReference>
<dbReference type="EMBL" id="PVTV01000017">
    <property type="protein sequence ID" value="PRY96474.1"/>
    <property type="molecule type" value="Genomic_DNA"/>
</dbReference>
<dbReference type="FunFam" id="2.40.50.100:FF:000003">
    <property type="entry name" value="Acetyl-CoA carboxylase biotin carboxyl carrier protein"/>
    <property type="match status" value="1"/>
</dbReference>
<evidence type="ECO:0000313" key="4">
    <source>
        <dbReference type="Proteomes" id="UP000238308"/>
    </source>
</evidence>
<keyword evidence="4" id="KW-1185">Reference proteome</keyword>
<reference evidence="3 4" key="1">
    <citation type="submission" date="2018-03" db="EMBL/GenBank/DDBJ databases">
        <title>Genomic Encyclopedia of Type Strains, Phase III (KMG-III): the genomes of soil and plant-associated and newly described type strains.</title>
        <authorList>
            <person name="Whitman W."/>
        </authorList>
    </citation>
    <scope>NUCLEOTIDE SEQUENCE [LARGE SCALE GENOMIC DNA]</scope>
    <source>
        <strain evidence="3 4">MWH-P2sevCIIIb</strain>
    </source>
</reference>
<evidence type="ECO:0000256" key="1">
    <source>
        <dbReference type="ARBA" id="ARBA00023267"/>
    </source>
</evidence>
<protein>
    <submittedName>
        <fullName evidence="3">Acetyl-CoA carboxylase biotin carboxyl carrier protein</fullName>
    </submittedName>
</protein>
<dbReference type="InterPro" id="IPR011053">
    <property type="entry name" value="Single_hybrid_motif"/>
</dbReference>
<dbReference type="Proteomes" id="UP000238308">
    <property type="component" value="Unassembled WGS sequence"/>
</dbReference>
<dbReference type="RefSeq" id="WP_106228541.1">
    <property type="nucleotide sequence ID" value="NZ_PVTV01000017.1"/>
</dbReference>
<gene>
    <name evidence="3" type="ORF">BCM14_2713</name>
</gene>
<accession>A0A2T0XC24</accession>
<dbReference type="InterPro" id="IPR050709">
    <property type="entry name" value="Biotin_Carboxyl_Carrier/Decarb"/>
</dbReference>
<dbReference type="InterPro" id="IPR000089">
    <property type="entry name" value="Biotin_lipoyl"/>
</dbReference>
<sequence length="73" mass="8037">MGSIDVKAEISGSIWKVLVSEGEQVTAGDTLLIIESMKMEIPVEAPQDGIVEHLHVKETDTIEEEQVLVSIKY</sequence>
<dbReference type="OrthoDB" id="9760256at2"/>
<organism evidence="3 4">
    <name type="scientific">Jezberella montanilacus</name>
    <dbReference type="NCBI Taxonomy" id="323426"/>
    <lineage>
        <taxon>Bacteria</taxon>
        <taxon>Pseudomonadati</taxon>
        <taxon>Pseudomonadota</taxon>
        <taxon>Betaproteobacteria</taxon>
        <taxon>Burkholderiales</taxon>
        <taxon>Alcaligenaceae</taxon>
        <taxon>Jezberella</taxon>
    </lineage>
</organism>
<name>A0A2T0XC24_9BURK</name>
<feature type="domain" description="Lipoyl-binding" evidence="2">
    <location>
        <begin position="1"/>
        <end position="72"/>
    </location>
</feature>
<comment type="caution">
    <text evidence="3">The sequence shown here is derived from an EMBL/GenBank/DDBJ whole genome shotgun (WGS) entry which is preliminary data.</text>
</comment>
<evidence type="ECO:0000313" key="3">
    <source>
        <dbReference type="EMBL" id="PRY96474.1"/>
    </source>
</evidence>
<dbReference type="AlphaFoldDB" id="A0A2T0XC24"/>
<dbReference type="Pfam" id="PF00364">
    <property type="entry name" value="Biotin_lipoyl"/>
    <property type="match status" value="1"/>
</dbReference>
<dbReference type="CDD" id="cd06850">
    <property type="entry name" value="biotinyl_domain"/>
    <property type="match status" value="1"/>
</dbReference>
<evidence type="ECO:0000259" key="2">
    <source>
        <dbReference type="PROSITE" id="PS50968"/>
    </source>
</evidence>
<proteinExistence type="predicted"/>
<dbReference type="Gene3D" id="2.40.50.100">
    <property type="match status" value="1"/>
</dbReference>